<dbReference type="Pfam" id="PF00004">
    <property type="entry name" value="AAA"/>
    <property type="match status" value="2"/>
</dbReference>
<evidence type="ECO:0000256" key="2">
    <source>
        <dbReference type="ARBA" id="ARBA00022741"/>
    </source>
</evidence>
<dbReference type="CDD" id="cd19511">
    <property type="entry name" value="RecA-like_CDC48_r2-like"/>
    <property type="match status" value="1"/>
</dbReference>
<evidence type="ECO:0000313" key="8">
    <source>
        <dbReference type="Proteomes" id="UP001596328"/>
    </source>
</evidence>
<evidence type="ECO:0000259" key="6">
    <source>
        <dbReference type="SMART" id="SM00382"/>
    </source>
</evidence>
<comment type="similarity">
    <text evidence="4">Belongs to the AAA ATPase family.</text>
</comment>
<dbReference type="InterPro" id="IPR003960">
    <property type="entry name" value="ATPase_AAA_CS"/>
</dbReference>
<feature type="region of interest" description="Disordered" evidence="5">
    <location>
        <begin position="395"/>
        <end position="428"/>
    </location>
</feature>
<evidence type="ECO:0000313" key="7">
    <source>
        <dbReference type="EMBL" id="MFC6724363.1"/>
    </source>
</evidence>
<dbReference type="InterPro" id="IPR003959">
    <property type="entry name" value="ATPase_AAA_core"/>
</dbReference>
<dbReference type="Pfam" id="PF17862">
    <property type="entry name" value="AAA_lid_3"/>
    <property type="match status" value="2"/>
</dbReference>
<dbReference type="InterPro" id="IPR003593">
    <property type="entry name" value="AAA+_ATPase"/>
</dbReference>
<organism evidence="7 8">
    <name type="scientific">Halobium palmae</name>
    <dbReference type="NCBI Taxonomy" id="1776492"/>
    <lineage>
        <taxon>Archaea</taxon>
        <taxon>Methanobacteriati</taxon>
        <taxon>Methanobacteriota</taxon>
        <taxon>Stenosarchaea group</taxon>
        <taxon>Halobacteria</taxon>
        <taxon>Halobacteriales</taxon>
        <taxon>Haloferacaceae</taxon>
        <taxon>Halobium</taxon>
    </lineage>
</organism>
<dbReference type="PANTHER" id="PTHR23077">
    <property type="entry name" value="AAA-FAMILY ATPASE"/>
    <property type="match status" value="1"/>
</dbReference>
<feature type="domain" description="AAA+ ATPase" evidence="6">
    <location>
        <begin position="170"/>
        <end position="308"/>
    </location>
</feature>
<dbReference type="FunFam" id="1.10.8.60:FF:000057">
    <property type="entry name" value="AAA family ATPase, CDC48 subfamily"/>
    <property type="match status" value="1"/>
</dbReference>
<dbReference type="InterPro" id="IPR041569">
    <property type="entry name" value="AAA_lid_3"/>
</dbReference>
<dbReference type="EMBL" id="JBHSWU010000160">
    <property type="protein sequence ID" value="MFC6724363.1"/>
    <property type="molecule type" value="Genomic_DNA"/>
</dbReference>
<dbReference type="FunFam" id="3.40.50.300:FF:000018">
    <property type="entry name" value="Cell division control 48"/>
    <property type="match status" value="1"/>
</dbReference>
<dbReference type="AlphaFoldDB" id="A0ABD5RZM8"/>
<dbReference type="SMART" id="SM00382">
    <property type="entry name" value="AAA"/>
    <property type="match status" value="1"/>
</dbReference>
<evidence type="ECO:0000256" key="1">
    <source>
        <dbReference type="ARBA" id="ARBA00022737"/>
    </source>
</evidence>
<dbReference type="Proteomes" id="UP001596328">
    <property type="component" value="Unassembled WGS sequence"/>
</dbReference>
<sequence length="428" mass="47768">VVVIGATNRVNSVDPALRRPGRFDREIEIGVPDRDGRKEIMQVHSRNMPLADSVDLDQYADSTHGFVGADLESLAKEGAMNALRRIRPEIDLEADEIDAEVLDALQVTDDDFREALKGIEPSALREVFVEVPNVVWEDVGGLDDTKERLRETIQWPLDYPEVFQAMDMDAAKGVLMYGPPGTGKTLLAKAVANESESNFISVKGPELLNKFVGESEKGVREIFKKARQNAPTVIFFDEIDAIATERGRNSGDSGVSERVVSQLLTELDGLESLEDVVVIATTNRPDLIDSALLRPGRLDRHVHVPVPDEEARRKIFDVHTRNKPLADDVDLERLARRTEGYVGADIEALTREAAMNASREFIESVTPEEIEGGVGNVRITMDHFEHALDQVAPSVTEETRERYDEIEERFQKSEVTKEKQGEVGRTFQ</sequence>
<dbReference type="InterPro" id="IPR027417">
    <property type="entry name" value="P-loop_NTPase"/>
</dbReference>
<dbReference type="SUPFAM" id="SSF52540">
    <property type="entry name" value="P-loop containing nucleoside triphosphate hydrolases"/>
    <property type="match status" value="2"/>
</dbReference>
<feature type="non-terminal residue" evidence="7">
    <location>
        <position position="1"/>
    </location>
</feature>
<keyword evidence="8" id="KW-1185">Reference proteome</keyword>
<keyword evidence="3 4" id="KW-0067">ATP-binding</keyword>
<gene>
    <name evidence="7" type="ORF">ACFQE1_08255</name>
</gene>
<dbReference type="FunFam" id="1.10.8.60:FF:000189">
    <property type="entry name" value="AAA family ATPase, CDC48 subfamily"/>
    <property type="match status" value="1"/>
</dbReference>
<evidence type="ECO:0000256" key="4">
    <source>
        <dbReference type="RuleBase" id="RU003651"/>
    </source>
</evidence>
<dbReference type="Gene3D" id="1.10.8.60">
    <property type="match status" value="2"/>
</dbReference>
<dbReference type="PANTHER" id="PTHR23077:SF171">
    <property type="entry name" value="NUCLEAR VALOSIN-CONTAINING PROTEIN-LIKE"/>
    <property type="match status" value="1"/>
</dbReference>
<keyword evidence="1" id="KW-0677">Repeat</keyword>
<dbReference type="PROSITE" id="PS00674">
    <property type="entry name" value="AAA"/>
    <property type="match status" value="2"/>
</dbReference>
<keyword evidence="2 4" id="KW-0547">Nucleotide-binding</keyword>
<proteinExistence type="inferred from homology"/>
<accession>A0ABD5RZM8</accession>
<name>A0ABD5RZM8_9EURY</name>
<evidence type="ECO:0000256" key="5">
    <source>
        <dbReference type="SAM" id="MobiDB-lite"/>
    </source>
</evidence>
<feature type="compositionally biased region" description="Basic and acidic residues" evidence="5">
    <location>
        <begin position="397"/>
        <end position="422"/>
    </location>
</feature>
<reference evidence="7 8" key="1">
    <citation type="journal article" date="2019" name="Int. J. Syst. Evol. Microbiol.">
        <title>The Global Catalogue of Microorganisms (GCM) 10K type strain sequencing project: providing services to taxonomists for standard genome sequencing and annotation.</title>
        <authorList>
            <consortium name="The Broad Institute Genomics Platform"/>
            <consortium name="The Broad Institute Genome Sequencing Center for Infectious Disease"/>
            <person name="Wu L."/>
            <person name="Ma J."/>
        </authorList>
    </citation>
    <scope>NUCLEOTIDE SEQUENCE [LARGE SCALE GENOMIC DNA]</scope>
    <source>
        <strain evidence="7 8">NBRC 111368</strain>
    </source>
</reference>
<protein>
    <submittedName>
        <fullName evidence="7">AAA family ATPase</fullName>
    </submittedName>
</protein>
<comment type="caution">
    <text evidence="7">The sequence shown here is derived from an EMBL/GenBank/DDBJ whole genome shotgun (WGS) entry which is preliminary data.</text>
</comment>
<dbReference type="GO" id="GO:0005524">
    <property type="term" value="F:ATP binding"/>
    <property type="evidence" value="ECO:0007669"/>
    <property type="project" value="UniProtKB-KW"/>
</dbReference>
<dbReference type="Gene3D" id="3.40.50.300">
    <property type="entry name" value="P-loop containing nucleotide triphosphate hydrolases"/>
    <property type="match status" value="2"/>
</dbReference>
<evidence type="ECO:0000256" key="3">
    <source>
        <dbReference type="ARBA" id="ARBA00022840"/>
    </source>
</evidence>
<dbReference type="InterPro" id="IPR050168">
    <property type="entry name" value="AAA_ATPase_domain"/>
</dbReference>